<keyword evidence="3" id="KW-1185">Reference proteome</keyword>
<organism evidence="2 3">
    <name type="scientific">Chlamydia psittaci 99DC5</name>
    <dbReference type="NCBI Taxonomy" id="1112251"/>
    <lineage>
        <taxon>Bacteria</taxon>
        <taxon>Pseudomonadati</taxon>
        <taxon>Chlamydiota</taxon>
        <taxon>Chlamydiia</taxon>
        <taxon>Chlamydiales</taxon>
        <taxon>Chlamydiaceae</taxon>
        <taxon>Chlamydia/Chlamydophila group</taxon>
        <taxon>Chlamydia</taxon>
    </lineage>
</organism>
<dbReference type="PROSITE" id="PS51257">
    <property type="entry name" value="PROKAR_LIPOPROTEIN"/>
    <property type="match status" value="1"/>
</dbReference>
<reference evidence="2 3" key="1">
    <citation type="submission" date="2013-04" db="EMBL/GenBank/DDBJ databases">
        <title>Genome sequence of Chlamydia psittaci 99DC5.</title>
        <authorList>
            <person name="Huot-Creasy H."/>
            <person name="McCracken C.L."/>
            <person name="Humphries M."/>
            <person name="Sachse K."/>
            <person name="Laroucau K."/>
            <person name="Bavoil P."/>
            <person name="Myers G.S."/>
        </authorList>
    </citation>
    <scope>NUCLEOTIDE SEQUENCE [LARGE SCALE GENOMIC DNA]</scope>
    <source>
        <strain evidence="2 3">99DC5</strain>
    </source>
</reference>
<dbReference type="GeneID" id="12243031"/>
<evidence type="ECO:0008006" key="4">
    <source>
        <dbReference type="Google" id="ProtNLM"/>
    </source>
</evidence>
<accession>A0ABN0MNF3</accession>
<evidence type="ECO:0000313" key="2">
    <source>
        <dbReference type="EMBL" id="EPJ27419.1"/>
    </source>
</evidence>
<gene>
    <name evidence="2" type="ORF">CP99DC5_1031</name>
</gene>
<keyword evidence="1" id="KW-0732">Signal</keyword>
<dbReference type="EMBL" id="ATLC01000055">
    <property type="protein sequence ID" value="EPJ27419.1"/>
    <property type="molecule type" value="Genomic_DNA"/>
</dbReference>
<protein>
    <recommendedName>
        <fullName evidence="4">Lipoprotein</fullName>
    </recommendedName>
</protein>
<sequence>MRTQNFFLSKIRLLGALCLASLSVLLTGCDANDAFTADKSIVQEAKSSAPIFTNTEDAGNIWDTIKSAWSLSEQMDCVPIVIYDDLMNPSIFQSQGLSLWNTAVDVEKTQRIFNYDSRKDKKDPSKNYADLNATALDLQDSKNQEDVHASAILYGIGKETFVTLCNHYPQHSLVPVIVSKQLNDTTVYSLGFMFSVTDPALLTPQDVLPEPKRFSEIWKAINSQEVIELYGEQFPADYINTTVFANGQAINSLIPPANE</sequence>
<dbReference type="Proteomes" id="UP000014627">
    <property type="component" value="Unassembled WGS sequence"/>
</dbReference>
<proteinExistence type="predicted"/>
<feature type="signal peptide" evidence="1">
    <location>
        <begin position="1"/>
        <end position="26"/>
    </location>
</feature>
<evidence type="ECO:0000313" key="3">
    <source>
        <dbReference type="Proteomes" id="UP000014627"/>
    </source>
</evidence>
<feature type="chain" id="PRO_5046614432" description="Lipoprotein" evidence="1">
    <location>
        <begin position="27"/>
        <end position="259"/>
    </location>
</feature>
<comment type="caution">
    <text evidence="2">The sequence shown here is derived from an EMBL/GenBank/DDBJ whole genome shotgun (WGS) entry which is preliminary data.</text>
</comment>
<name>A0ABN0MNF3_CHLPS</name>
<evidence type="ECO:0000256" key="1">
    <source>
        <dbReference type="SAM" id="SignalP"/>
    </source>
</evidence>
<dbReference type="RefSeq" id="WP_006343247.1">
    <property type="nucleotide sequence ID" value="NZ_KE356190.1"/>
</dbReference>